<gene>
    <name evidence="2" type="ORF">BO97DRAFT_407046</name>
</gene>
<protein>
    <recommendedName>
        <fullName evidence="1">DUF7587 domain-containing protein</fullName>
    </recommendedName>
</protein>
<evidence type="ECO:0000313" key="2">
    <source>
        <dbReference type="EMBL" id="RAL10369.1"/>
    </source>
</evidence>
<accession>A0A395HSA1</accession>
<keyword evidence="3" id="KW-1185">Reference proteome</keyword>
<evidence type="ECO:0000313" key="3">
    <source>
        <dbReference type="Proteomes" id="UP000248961"/>
    </source>
</evidence>
<dbReference type="AlphaFoldDB" id="A0A395HSA1"/>
<dbReference type="Proteomes" id="UP000248961">
    <property type="component" value="Unassembled WGS sequence"/>
</dbReference>
<dbReference type="EMBL" id="KZ824296">
    <property type="protein sequence ID" value="RAL10369.1"/>
    <property type="molecule type" value="Genomic_DNA"/>
</dbReference>
<proteinExistence type="predicted"/>
<dbReference type="Pfam" id="PF24494">
    <property type="entry name" value="DUF7587"/>
    <property type="match status" value="1"/>
</dbReference>
<dbReference type="RefSeq" id="XP_025549523.1">
    <property type="nucleotide sequence ID" value="XM_025695561.1"/>
</dbReference>
<dbReference type="Gene3D" id="3.90.210.10">
    <property type="entry name" value="Heat-Labile Enterotoxin, subunit A"/>
    <property type="match status" value="1"/>
</dbReference>
<dbReference type="OrthoDB" id="4473433at2759"/>
<dbReference type="InterPro" id="IPR056009">
    <property type="entry name" value="DUF7587"/>
</dbReference>
<dbReference type="GeneID" id="37199850"/>
<reference evidence="2 3" key="1">
    <citation type="submission" date="2018-02" db="EMBL/GenBank/DDBJ databases">
        <title>The genomes of Aspergillus section Nigri reveals drivers in fungal speciation.</title>
        <authorList>
            <consortium name="DOE Joint Genome Institute"/>
            <person name="Vesth T.C."/>
            <person name="Nybo J."/>
            <person name="Theobald S."/>
            <person name="Brandl J."/>
            <person name="Frisvad J.C."/>
            <person name="Nielsen K.F."/>
            <person name="Lyhne E.K."/>
            <person name="Kogle M.E."/>
            <person name="Kuo A."/>
            <person name="Riley R."/>
            <person name="Clum A."/>
            <person name="Nolan M."/>
            <person name="Lipzen A."/>
            <person name="Salamov A."/>
            <person name="Henrissat B."/>
            <person name="Wiebenga A."/>
            <person name="De vries R.P."/>
            <person name="Grigoriev I.V."/>
            <person name="Mortensen U.H."/>
            <person name="Andersen M.R."/>
            <person name="Baker S.E."/>
        </authorList>
    </citation>
    <scope>NUCLEOTIDE SEQUENCE [LARGE SCALE GENOMIC DNA]</scope>
    <source>
        <strain evidence="2 3">CBS 101889</strain>
    </source>
</reference>
<dbReference type="VEuPathDB" id="FungiDB:BO97DRAFT_407046"/>
<organism evidence="2 3">
    <name type="scientific">Aspergillus homomorphus (strain CBS 101889)</name>
    <dbReference type="NCBI Taxonomy" id="1450537"/>
    <lineage>
        <taxon>Eukaryota</taxon>
        <taxon>Fungi</taxon>
        <taxon>Dikarya</taxon>
        <taxon>Ascomycota</taxon>
        <taxon>Pezizomycotina</taxon>
        <taxon>Eurotiomycetes</taxon>
        <taxon>Eurotiomycetidae</taxon>
        <taxon>Eurotiales</taxon>
        <taxon>Aspergillaceae</taxon>
        <taxon>Aspergillus</taxon>
        <taxon>Aspergillus subgen. Circumdati</taxon>
    </lineage>
</organism>
<evidence type="ECO:0000259" key="1">
    <source>
        <dbReference type="Pfam" id="PF24494"/>
    </source>
</evidence>
<sequence>MRVPLYRVEDNESRARFRQGRGIRAEGYKKWVHYNPLTRRQRESLKGELWAHLDWRNRSPTPFISTSRDRDWVFDEASRRKQEGKTNVRVYKIKVPDDLERYSRSRNCRVVFKKLTKWLGRAHSTLPCYAPDNCSWNEYLFLHDIPSDLIKDITDEWRREML</sequence>
<feature type="domain" description="DUF7587" evidence="1">
    <location>
        <begin position="5"/>
        <end position="150"/>
    </location>
</feature>
<name>A0A395HSA1_ASPHC</name>